<comment type="caution">
    <text evidence="8">Lacks conserved residue(s) required for the propagation of feature annotation.</text>
</comment>
<dbReference type="InterPro" id="IPR041645">
    <property type="entry name" value="ADAMTS_CR_2"/>
</dbReference>
<keyword evidence="3" id="KW-0378">Hydrolase</keyword>
<feature type="binding site" evidence="8">
    <location>
        <position position="511"/>
    </location>
    <ligand>
        <name>Zn(2+)</name>
        <dbReference type="ChEBI" id="CHEBI:29105"/>
        <note>catalytic</note>
    </ligand>
</feature>
<protein>
    <recommendedName>
        <fullName evidence="11">Peptidase M12B domain-containing protein</fullName>
    </recommendedName>
</protein>
<dbReference type="Pfam" id="PF01421">
    <property type="entry name" value="Reprolysin"/>
    <property type="match status" value="1"/>
</dbReference>
<evidence type="ECO:0000256" key="7">
    <source>
        <dbReference type="ARBA" id="ARBA00023180"/>
    </source>
</evidence>
<evidence type="ECO:0000256" key="5">
    <source>
        <dbReference type="ARBA" id="ARBA00023049"/>
    </source>
</evidence>
<evidence type="ECO:0000313" key="13">
    <source>
        <dbReference type="Proteomes" id="UP000005408"/>
    </source>
</evidence>
<keyword evidence="7" id="KW-0325">Glycoprotein</keyword>
<dbReference type="InterPro" id="IPR001590">
    <property type="entry name" value="Peptidase_M12B"/>
</dbReference>
<dbReference type="Gene3D" id="3.40.1620.60">
    <property type="match status" value="1"/>
</dbReference>
<evidence type="ECO:0000256" key="9">
    <source>
        <dbReference type="SAM" id="MobiDB-lite"/>
    </source>
</evidence>
<evidence type="ECO:0000256" key="10">
    <source>
        <dbReference type="SAM" id="SignalP"/>
    </source>
</evidence>
<evidence type="ECO:0000259" key="11">
    <source>
        <dbReference type="PROSITE" id="PS50215"/>
    </source>
</evidence>
<keyword evidence="6" id="KW-1015">Disulfide bond</keyword>
<dbReference type="PANTHER" id="PTHR11905">
    <property type="entry name" value="ADAM A DISINTEGRIN AND METALLOPROTEASE DOMAIN"/>
    <property type="match status" value="1"/>
</dbReference>
<evidence type="ECO:0000256" key="6">
    <source>
        <dbReference type="ARBA" id="ARBA00023157"/>
    </source>
</evidence>
<keyword evidence="13" id="KW-1185">Reference proteome</keyword>
<dbReference type="InterPro" id="IPR024079">
    <property type="entry name" value="MetalloPept_cat_dom_sf"/>
</dbReference>
<dbReference type="OrthoDB" id="6134861at2759"/>
<dbReference type="Pfam" id="PF17771">
    <property type="entry name" value="ADAMTS_CR_2"/>
    <property type="match status" value="1"/>
</dbReference>
<keyword evidence="4 8" id="KW-0862">Zinc</keyword>
<dbReference type="OMA" id="CKGMENG"/>
<dbReference type="Gene3D" id="3.40.390.10">
    <property type="entry name" value="Collagenase (Catalytic Domain)"/>
    <property type="match status" value="1"/>
</dbReference>
<feature type="domain" description="Peptidase M12B" evidence="11">
    <location>
        <begin position="334"/>
        <end position="571"/>
    </location>
</feature>
<dbReference type="Proteomes" id="UP000005408">
    <property type="component" value="Unassembled WGS sequence"/>
</dbReference>
<feature type="region of interest" description="Disordered" evidence="9">
    <location>
        <begin position="801"/>
        <end position="827"/>
    </location>
</feature>
<feature type="binding site" evidence="8">
    <location>
        <position position="505"/>
    </location>
    <ligand>
        <name>Zn(2+)</name>
        <dbReference type="ChEBI" id="CHEBI:29105"/>
        <note>catalytic</note>
    </ligand>
</feature>
<proteinExistence type="predicted"/>
<evidence type="ECO:0000313" key="12">
    <source>
        <dbReference type="EnsemblMetazoa" id="G4757.2:cds"/>
    </source>
</evidence>
<keyword evidence="10" id="KW-0732">Signal</keyword>
<feature type="compositionally biased region" description="Polar residues" evidence="9">
    <location>
        <begin position="1042"/>
        <end position="1051"/>
    </location>
</feature>
<keyword evidence="2 8" id="KW-0479">Metal-binding</keyword>
<sequence>MLCLHLFSKCVILLSCFVIGQVTSDELTDPTDIVIIEELESETEIQKPGEMPSALGFNVRLVHGTSPIHLKLKKNDIGYEQQQVASIRVDEEGDLYLHKENLPTIKNVALYQDNETQAVFTVTCDEETDGQCVLLGSLNVNGEEFDIHPMAKNPGFRRRKRYARRYGDPQKKRNNVMDRYKGSQNQHFFQNSFANTNRKNGVYYNPHATNSVREKMHKFDFHTTNPMNMELEQQMLEYPGEQILDNAQHVPSLTPAPKRRLYAAFKKDPKQRIKSDCVGKNDALKDITPQVLARREKQREVVFQHGASGQQPQHNRNVPREFTMRQNSGAAQDYYVTLVVVVDYSIYMRFYNASTERDVRARDQDAKSKIRMYFAHIVNGIDLRYANIREHDFAINVAVTEYVIADHPNFSPWTNTYVNPEMKYVGVWDALNKLVDWRDTMIKHLPPHDHLMLFTGENLYETRSDDPSVTGYAHVRTVCTKKSASINEDLGGFGGIITATHELAHSLGANHDGETNFCLPTDQYIMTAMGGDTNQANKLNPWKFSDCSVAYFRDYIEELNKNKENCMTDRPMDIDPNFHEVIKEMPGQILGPNEQCKEKLGSGSFYGWNGGLGRYQDICTNMACKNPKKRESFHLYNAARGTSCGNKKWCINGECVFDRNAPEKNDNCVHGDSMKPFPNNGTCAELVANRPSRCYNREYREFCCGSCNAKFTGKKGCEYGDKVASCVLVKSRPYLCYDTKNSQLCCVGCASQHTGIKGCEYGDRKTGCKKDQCHTRDHQLNCCKTCGIQSQISQTSVRPTISVSNQNSHPSSLTTRRQSTGPTDMKPIQNVNKHSILPTTTHMIPFSSTRFSLKIGGNRQEGTPTQNKVQELPAWQQKTTPVDELIPDPFAPGYCVKKNAHYRPDVPCEFLAKWLSLCTETRFKNACCQTCNIDRTRRVKQGCVDNEFCIARTGADCYKKETRDNCCATCSKFETGFMLCPYGDKDARCGLMMRLNKKFYCENYGSTCCESCFKTDRRPEVTTPFPLFISARRPNTAAANRVRSQTQTQSEPRVAASRSSTSTANNYEKVRENLKRFVTFINQIFSRSKSVG</sequence>
<dbReference type="EnsemblMetazoa" id="G4757.2">
    <property type="protein sequence ID" value="G4757.2:cds"/>
    <property type="gene ID" value="G4757"/>
</dbReference>
<keyword evidence="1" id="KW-0645">Protease</keyword>
<dbReference type="AlphaFoldDB" id="A0A8W8N097"/>
<feature type="compositionally biased region" description="Low complexity" evidence="9">
    <location>
        <begin position="1055"/>
        <end position="1064"/>
    </location>
</feature>
<dbReference type="GO" id="GO:0046872">
    <property type="term" value="F:metal ion binding"/>
    <property type="evidence" value="ECO:0007669"/>
    <property type="project" value="UniProtKB-KW"/>
</dbReference>
<dbReference type="SUPFAM" id="SSF55486">
    <property type="entry name" value="Metalloproteases ('zincins'), catalytic domain"/>
    <property type="match status" value="1"/>
</dbReference>
<feature type="active site" evidence="8">
    <location>
        <position position="502"/>
    </location>
</feature>
<feature type="chain" id="PRO_5036475313" description="Peptidase M12B domain-containing protein" evidence="10">
    <location>
        <begin position="25"/>
        <end position="1092"/>
    </location>
</feature>
<evidence type="ECO:0000256" key="3">
    <source>
        <dbReference type="ARBA" id="ARBA00022801"/>
    </source>
</evidence>
<evidence type="ECO:0000256" key="1">
    <source>
        <dbReference type="ARBA" id="ARBA00022670"/>
    </source>
</evidence>
<dbReference type="PROSITE" id="PS50215">
    <property type="entry name" value="ADAM_MEPRO"/>
    <property type="match status" value="1"/>
</dbReference>
<reference evidence="12" key="1">
    <citation type="submission" date="2022-08" db="UniProtKB">
        <authorList>
            <consortium name="EnsemblMetazoa"/>
        </authorList>
    </citation>
    <scope>IDENTIFICATION</scope>
    <source>
        <strain evidence="12">05x7-T-G4-1.051#20</strain>
    </source>
</reference>
<accession>A0A8W8N097</accession>
<dbReference type="GO" id="GO:0004222">
    <property type="term" value="F:metalloendopeptidase activity"/>
    <property type="evidence" value="ECO:0007669"/>
    <property type="project" value="InterPro"/>
</dbReference>
<dbReference type="PANTHER" id="PTHR11905:SF159">
    <property type="entry name" value="ADAM METALLOPROTEASE"/>
    <property type="match status" value="1"/>
</dbReference>
<evidence type="ECO:0000256" key="8">
    <source>
        <dbReference type="PROSITE-ProRule" id="PRU00276"/>
    </source>
</evidence>
<evidence type="ECO:0000256" key="2">
    <source>
        <dbReference type="ARBA" id="ARBA00022723"/>
    </source>
</evidence>
<organism evidence="12 13">
    <name type="scientific">Magallana gigas</name>
    <name type="common">Pacific oyster</name>
    <name type="synonym">Crassostrea gigas</name>
    <dbReference type="NCBI Taxonomy" id="29159"/>
    <lineage>
        <taxon>Eukaryota</taxon>
        <taxon>Metazoa</taxon>
        <taxon>Spiralia</taxon>
        <taxon>Lophotrochozoa</taxon>
        <taxon>Mollusca</taxon>
        <taxon>Bivalvia</taxon>
        <taxon>Autobranchia</taxon>
        <taxon>Pteriomorphia</taxon>
        <taxon>Ostreida</taxon>
        <taxon>Ostreoidea</taxon>
        <taxon>Ostreidae</taxon>
        <taxon>Magallana</taxon>
    </lineage>
</organism>
<name>A0A8W8N097_MAGGI</name>
<feature type="signal peptide" evidence="10">
    <location>
        <begin position="1"/>
        <end position="24"/>
    </location>
</feature>
<feature type="binding site" evidence="8">
    <location>
        <position position="501"/>
    </location>
    <ligand>
        <name>Zn(2+)</name>
        <dbReference type="ChEBI" id="CHEBI:29105"/>
        <note>catalytic</note>
    </ligand>
</feature>
<evidence type="ECO:0000256" key="4">
    <source>
        <dbReference type="ARBA" id="ARBA00022833"/>
    </source>
</evidence>
<feature type="compositionally biased region" description="Polar residues" evidence="9">
    <location>
        <begin position="801"/>
        <end position="822"/>
    </location>
</feature>
<feature type="region of interest" description="Disordered" evidence="9">
    <location>
        <begin position="1036"/>
        <end position="1065"/>
    </location>
</feature>
<keyword evidence="5" id="KW-0482">Metalloprotease</keyword>
<dbReference type="GO" id="GO:0006509">
    <property type="term" value="P:membrane protein ectodomain proteolysis"/>
    <property type="evidence" value="ECO:0007669"/>
    <property type="project" value="TreeGrafter"/>
</dbReference>